<sequence length="336" mass="36752">MIQCLLQAARGKLVTSQQPAQPLLLEAPPMLNCLKSQQEPATPQGPISSEVSQSLGTSAPTLAIAPVVSSPPQSISILAALSFYNIDKSSATLAILDSTDSQAPTSVDLHIATMNKVVPTPCLKPIVIEPVIDQPFLPLNENLLSIQTAPQIQVWNIILVLCEKEGLCRLLSFSIPDHAFVADFTVAKHLTYLVILGVEWWREHNITPILKDNLLRIAHTARISLEVPMIPFGKEAPHISMSVSATTKHATSFDVLPLCLSHLHTAFDSKLADGLPAHSKFNFELKLTVDLVKIASPIYPLNLKEEQCLEEWTKDMEAKGQIFRKSSPISSPLLFV</sequence>
<reference evidence="1" key="1">
    <citation type="submission" date="2022-04" db="EMBL/GenBank/DDBJ databases">
        <title>Genome of the entomopathogenic fungus Entomophthora muscae.</title>
        <authorList>
            <person name="Elya C."/>
            <person name="Lovett B.R."/>
            <person name="Lee E."/>
            <person name="Macias A.M."/>
            <person name="Hajek A.E."/>
            <person name="De Bivort B.L."/>
            <person name="Kasson M.T."/>
            <person name="De Fine Licht H.H."/>
            <person name="Stajich J.E."/>
        </authorList>
    </citation>
    <scope>NUCLEOTIDE SEQUENCE</scope>
    <source>
        <strain evidence="1">Berkeley</strain>
    </source>
</reference>
<dbReference type="EMBL" id="QTSX02005897">
    <property type="protein sequence ID" value="KAJ9056639.1"/>
    <property type="molecule type" value="Genomic_DNA"/>
</dbReference>
<name>A0ACC2S2W9_9FUNG</name>
<protein>
    <submittedName>
        <fullName evidence="1">Uncharacterized protein</fullName>
    </submittedName>
</protein>
<organism evidence="1 2">
    <name type="scientific">Entomophthora muscae</name>
    <dbReference type="NCBI Taxonomy" id="34485"/>
    <lineage>
        <taxon>Eukaryota</taxon>
        <taxon>Fungi</taxon>
        <taxon>Fungi incertae sedis</taxon>
        <taxon>Zoopagomycota</taxon>
        <taxon>Entomophthoromycotina</taxon>
        <taxon>Entomophthoromycetes</taxon>
        <taxon>Entomophthorales</taxon>
        <taxon>Entomophthoraceae</taxon>
        <taxon>Entomophthora</taxon>
    </lineage>
</organism>
<dbReference type="Proteomes" id="UP001165960">
    <property type="component" value="Unassembled WGS sequence"/>
</dbReference>
<gene>
    <name evidence="1" type="ORF">DSO57_1030909</name>
</gene>
<accession>A0ACC2S2W9</accession>
<proteinExistence type="predicted"/>
<evidence type="ECO:0000313" key="1">
    <source>
        <dbReference type="EMBL" id="KAJ9056639.1"/>
    </source>
</evidence>
<keyword evidence="2" id="KW-1185">Reference proteome</keyword>
<comment type="caution">
    <text evidence="1">The sequence shown here is derived from an EMBL/GenBank/DDBJ whole genome shotgun (WGS) entry which is preliminary data.</text>
</comment>
<evidence type="ECO:0000313" key="2">
    <source>
        <dbReference type="Proteomes" id="UP001165960"/>
    </source>
</evidence>